<reference evidence="3 4" key="1">
    <citation type="submission" date="2019-07" db="EMBL/GenBank/DDBJ databases">
        <title>Lentzea xizangensis sp. nov., isolated from Qinghai-Tibetan Plateau Soils.</title>
        <authorList>
            <person name="Huang J."/>
        </authorList>
    </citation>
    <scope>NUCLEOTIDE SEQUENCE [LARGE SCALE GENOMIC DNA]</scope>
    <source>
        <strain evidence="3 4">FXJ1.1311</strain>
    </source>
</reference>
<sequence length="936" mass="101454">MPRGERPLESGDAALTRFAADLRLLREKAGSPPYRSLGQRAHYSAATLSEAAGGRKLPTLAVTLAYVAACGGDLGEWEARWRELAVGEEPAPALESPYVGLAAFQAADADRFFGRENLTGKLLELVGSRRFVGVFGASGSGKSSLLRAGLVPALPGRALVLTPGANPVEECAVRLAALMGVSAVELKQEFAADPANLWLRVRQFEPELVLVVDQFEEAFTLAPDAHWLVRALTGGPRVVLGVRADFYGHCGRYPELVESLEGSQLLVGPMTSDELRRAITEPAARAGATVETALVARLVADVAGQAAALPLVSHALVETWRRRRGMTLSLNGYEAAGGIEHAVARTAEEVFFAFSPDEQRAARLLFLRLIALGEGTEDTKRRVPRRELDADSLLDRLVSARLVTLDRDSVELTHEALIRSWPRLRDWIAEDRDGLRAHRQLIDATDAWEAHGRDPDALYRGVRLVQAKDLGEVLSGREREFLDASVVADTARQVAVRRRTRRLRLFVALLSVLVLLLAGVVLYANSAEQTSVEQRNNALSLRAADAAVDLIGTDSRDAVRIALAAYRVSATAEARDALSAAQAEITKSLFAGKDENGAMGMYLSPQGNLALGTDRDGRMFLTDIASGTFEPAGTLPETGFPEMFSGDERVLLTRTGVGEAGTSYQLWDIAVRHRMRKIAQWTKPAVVQDVNAAGDVLAVMGQRLDGSGGQANWVPTGVLTLLRVTSSGQVEEVPVPAADVQSAELSADGRRMVLVRRDATIGNVIEIWETGAELRRLRMVIGSDGYLQAKISPDGRFVVVPDRALKVLRVYEVSDGAVEWSAVSDTTATSLVVEFASDSKTLIVSTEGRVLLWNVELAGRPQRIASFGGLGGLLEQPVYRPEKKDVLLIDRNTGLWRFDLDTDRLIATACNSRDMDLPAARWNDYFLGVKPISVCS</sequence>
<protein>
    <recommendedName>
        <fullName evidence="2">Novel STAND NTPase 1 domain-containing protein</fullName>
    </recommendedName>
</protein>
<evidence type="ECO:0000259" key="2">
    <source>
        <dbReference type="Pfam" id="PF20703"/>
    </source>
</evidence>
<dbReference type="AlphaFoldDB" id="A0A563EXD1"/>
<evidence type="ECO:0000313" key="3">
    <source>
        <dbReference type="EMBL" id="TWP52319.1"/>
    </source>
</evidence>
<dbReference type="RefSeq" id="WP_146351131.1">
    <property type="nucleotide sequence ID" value="NZ_VOBR01000006.1"/>
</dbReference>
<accession>A0A563EXD1</accession>
<keyword evidence="1" id="KW-1133">Transmembrane helix</keyword>
<keyword evidence="4" id="KW-1185">Reference proteome</keyword>
<gene>
    <name evidence="3" type="ORF">FKR81_12205</name>
</gene>
<dbReference type="SUPFAM" id="SSF52540">
    <property type="entry name" value="P-loop containing nucleoside triphosphate hydrolases"/>
    <property type="match status" value="1"/>
</dbReference>
<dbReference type="InterPro" id="IPR049052">
    <property type="entry name" value="nSTAND1"/>
</dbReference>
<keyword evidence="1" id="KW-0812">Transmembrane</keyword>
<proteinExistence type="predicted"/>
<evidence type="ECO:0000256" key="1">
    <source>
        <dbReference type="SAM" id="Phobius"/>
    </source>
</evidence>
<dbReference type="OrthoDB" id="192618at2"/>
<name>A0A563EXD1_9PSEU</name>
<keyword evidence="1" id="KW-0472">Membrane</keyword>
<dbReference type="InterPro" id="IPR011044">
    <property type="entry name" value="Quino_amine_DH_bsu"/>
</dbReference>
<feature type="domain" description="Novel STAND NTPase 1" evidence="2">
    <location>
        <begin position="97"/>
        <end position="456"/>
    </location>
</feature>
<dbReference type="SUPFAM" id="SSF50969">
    <property type="entry name" value="YVTN repeat-like/Quinoprotein amine dehydrogenase"/>
    <property type="match status" value="1"/>
</dbReference>
<dbReference type="Gene3D" id="2.130.10.10">
    <property type="entry name" value="YVTN repeat-like/Quinoprotein amine dehydrogenase"/>
    <property type="match status" value="1"/>
</dbReference>
<dbReference type="Proteomes" id="UP000316639">
    <property type="component" value="Unassembled WGS sequence"/>
</dbReference>
<dbReference type="InterPro" id="IPR015943">
    <property type="entry name" value="WD40/YVTN_repeat-like_dom_sf"/>
</dbReference>
<evidence type="ECO:0000313" key="4">
    <source>
        <dbReference type="Proteomes" id="UP000316639"/>
    </source>
</evidence>
<organism evidence="3 4">
    <name type="scientific">Lentzea tibetensis</name>
    <dbReference type="NCBI Taxonomy" id="2591470"/>
    <lineage>
        <taxon>Bacteria</taxon>
        <taxon>Bacillati</taxon>
        <taxon>Actinomycetota</taxon>
        <taxon>Actinomycetes</taxon>
        <taxon>Pseudonocardiales</taxon>
        <taxon>Pseudonocardiaceae</taxon>
        <taxon>Lentzea</taxon>
    </lineage>
</organism>
<dbReference type="EMBL" id="VOBR01000006">
    <property type="protein sequence ID" value="TWP52319.1"/>
    <property type="molecule type" value="Genomic_DNA"/>
</dbReference>
<comment type="caution">
    <text evidence="3">The sequence shown here is derived from an EMBL/GenBank/DDBJ whole genome shotgun (WGS) entry which is preliminary data.</text>
</comment>
<dbReference type="Pfam" id="PF20703">
    <property type="entry name" value="nSTAND1"/>
    <property type="match status" value="1"/>
</dbReference>
<dbReference type="InterPro" id="IPR027417">
    <property type="entry name" value="P-loop_NTPase"/>
</dbReference>
<feature type="transmembrane region" description="Helical" evidence="1">
    <location>
        <begin position="505"/>
        <end position="524"/>
    </location>
</feature>